<gene>
    <name evidence="1" type="ORF">Q31a_13950</name>
</gene>
<evidence type="ECO:0000313" key="1">
    <source>
        <dbReference type="EMBL" id="QDV23100.1"/>
    </source>
</evidence>
<dbReference type="Proteomes" id="UP000318017">
    <property type="component" value="Chromosome"/>
</dbReference>
<sequence>MTDNSTGANCSRLVGLCVVFIIVSLLGDSAIADDELTLMDCLSDRVNVSFEDYAFDGGSIVFKLNVEDGPVFFLAAVHPKSAARAKLNVQSKDLFLLSQSKHLSKAQLIKPGSASAQLLAKKIANGEPGEGTLSATLSKVLLSTHSIIAWGDEARIISTSEDTRALIGKRSKVSDEMTKVREDKDARSH</sequence>
<evidence type="ECO:0000313" key="2">
    <source>
        <dbReference type="Proteomes" id="UP000318017"/>
    </source>
</evidence>
<dbReference type="RefSeq" id="WP_145075626.1">
    <property type="nucleotide sequence ID" value="NZ_CP036298.1"/>
</dbReference>
<reference evidence="1 2" key="1">
    <citation type="submission" date="2019-02" db="EMBL/GenBank/DDBJ databases">
        <title>Deep-cultivation of Planctomycetes and their phenomic and genomic characterization uncovers novel biology.</title>
        <authorList>
            <person name="Wiegand S."/>
            <person name="Jogler M."/>
            <person name="Boedeker C."/>
            <person name="Pinto D."/>
            <person name="Vollmers J."/>
            <person name="Rivas-Marin E."/>
            <person name="Kohn T."/>
            <person name="Peeters S.H."/>
            <person name="Heuer A."/>
            <person name="Rast P."/>
            <person name="Oberbeckmann S."/>
            <person name="Bunk B."/>
            <person name="Jeske O."/>
            <person name="Meyerdierks A."/>
            <person name="Storesund J.E."/>
            <person name="Kallscheuer N."/>
            <person name="Luecker S."/>
            <person name="Lage O.M."/>
            <person name="Pohl T."/>
            <person name="Merkel B.J."/>
            <person name="Hornburger P."/>
            <person name="Mueller R.-W."/>
            <person name="Bruemmer F."/>
            <person name="Labrenz M."/>
            <person name="Spormann A.M."/>
            <person name="Op den Camp H."/>
            <person name="Overmann J."/>
            <person name="Amann R."/>
            <person name="Jetten M.S.M."/>
            <person name="Mascher T."/>
            <person name="Medema M.H."/>
            <person name="Devos D.P."/>
            <person name="Kaster A.-K."/>
            <person name="Ovreas L."/>
            <person name="Rohde M."/>
            <person name="Galperin M.Y."/>
            <person name="Jogler C."/>
        </authorList>
    </citation>
    <scope>NUCLEOTIDE SEQUENCE [LARGE SCALE GENOMIC DNA]</scope>
    <source>
        <strain evidence="1 2">Q31a</strain>
    </source>
</reference>
<organism evidence="1 2">
    <name type="scientific">Aureliella helgolandensis</name>
    <dbReference type="NCBI Taxonomy" id="2527968"/>
    <lineage>
        <taxon>Bacteria</taxon>
        <taxon>Pseudomonadati</taxon>
        <taxon>Planctomycetota</taxon>
        <taxon>Planctomycetia</taxon>
        <taxon>Pirellulales</taxon>
        <taxon>Pirellulaceae</taxon>
        <taxon>Aureliella</taxon>
    </lineage>
</organism>
<dbReference type="KEGG" id="ahel:Q31a_13950"/>
<keyword evidence="2" id="KW-1185">Reference proteome</keyword>
<name>A0A518G3G4_9BACT</name>
<protein>
    <submittedName>
        <fullName evidence="1">Uncharacterized protein</fullName>
    </submittedName>
</protein>
<dbReference type="EMBL" id="CP036298">
    <property type="protein sequence ID" value="QDV23100.1"/>
    <property type="molecule type" value="Genomic_DNA"/>
</dbReference>
<accession>A0A518G3G4</accession>
<dbReference type="AlphaFoldDB" id="A0A518G3G4"/>
<proteinExistence type="predicted"/>